<dbReference type="PANTHER" id="PTHR30535">
    <property type="entry name" value="VITAMIN B12-BINDING PROTEIN"/>
    <property type="match status" value="1"/>
</dbReference>
<dbReference type="SUPFAM" id="SSF53807">
    <property type="entry name" value="Helical backbone' metal receptor"/>
    <property type="match status" value="1"/>
</dbReference>
<reference evidence="4" key="1">
    <citation type="submission" date="2023-07" db="EMBL/GenBank/DDBJ databases">
        <title>Genomic Encyclopedia of Type Strains, Phase IV (KMG-IV): sequencing the most valuable type-strain genomes for metagenomic binning, comparative biology and taxonomic classification.</title>
        <authorList>
            <person name="Goeker M."/>
        </authorList>
    </citation>
    <scope>NUCLEOTIDE SEQUENCE</scope>
    <source>
        <strain evidence="4">DSM 19659</strain>
    </source>
</reference>
<evidence type="ECO:0000313" key="4">
    <source>
        <dbReference type="EMBL" id="MDQ0152006.1"/>
    </source>
</evidence>
<evidence type="ECO:0000256" key="2">
    <source>
        <dbReference type="SAM" id="SignalP"/>
    </source>
</evidence>
<keyword evidence="2" id="KW-0732">Signal</keyword>
<dbReference type="Pfam" id="PF01497">
    <property type="entry name" value="Peripla_BP_2"/>
    <property type="match status" value="1"/>
</dbReference>
<comment type="caution">
    <text evidence="4">The sequence shown here is derived from an EMBL/GenBank/DDBJ whole genome shotgun (WGS) entry which is preliminary data.</text>
</comment>
<protein>
    <submittedName>
        <fullName evidence="4">Iron complex transport system substrate-binding protein</fullName>
    </submittedName>
</protein>
<feature type="domain" description="Fe/B12 periplasmic-binding" evidence="3">
    <location>
        <begin position="386"/>
        <end position="660"/>
    </location>
</feature>
<sequence>MQSKRIPALFLLLSLMIAACGRTGSGAVAESTVTEMTQESSTAADDGTSAENAAVAAADETVAQESVGREGMVPVPGTELRDGVYEIQVDSSSSMFRITSCALLVQDGNMTAVLTMGGSGYLFVYPGSGEEAAAAAETQYIPAAEDAEGRKTFTVPVKALDEELPLAAFSKRKEKWYDRTLVFRADTLPAEALREGSAAAGQSAESLRLADGVYRVSVELEGGSGRAAVETPAELRVSGGICTARITFSSPNYDYMLVDGVRYEPVNTEGNSSFEIPVRYFDRKLTVYADTTAMSTPHEIQYTLYFDAASIETAGAEASASASFSRDSLSPRYASQFAMEPCSEGCVLLTIGGSERYLIADRGAELPDMEQRFGERLPVIRRPVSKVYIAASSAMEAFLQLDALSALRMSGTRREDWSFPEVQRAMDEGALLYAGKYSAPDYERLLTEGCGLALESTMIYHTPAVREQLTRLGIPVLVERSSYEDNPLGRMEWVRLYGYLTGKEAEAERIVSESVAALQPILREKNTERSVAFFYVSANGSVNVRRPGDYMAELIELSGGRYIFRDRKFQKSGNSGISMQMEDFYAGAKDADILIYSGTIGGELESIRELIEKNSLFQDFKAVKEGAVWCSGKNLFQHSVGVAEIIAELNQLIRDPERDPEQELCYFRRLN</sequence>
<dbReference type="RefSeq" id="WP_307253241.1">
    <property type="nucleotide sequence ID" value="NZ_JAUSTO010000003.1"/>
</dbReference>
<accession>A0AAE4AL99</accession>
<dbReference type="InterPro" id="IPR002491">
    <property type="entry name" value="ABC_transptr_periplasmic_BD"/>
</dbReference>
<evidence type="ECO:0000313" key="5">
    <source>
        <dbReference type="Proteomes" id="UP001241537"/>
    </source>
</evidence>
<dbReference type="PANTHER" id="PTHR30535:SF34">
    <property type="entry name" value="MOLYBDATE-BINDING PROTEIN MOLA"/>
    <property type="match status" value="1"/>
</dbReference>
<gene>
    <name evidence="4" type="ORF">J2S20_000688</name>
</gene>
<dbReference type="Proteomes" id="UP001241537">
    <property type="component" value="Unassembled WGS sequence"/>
</dbReference>
<dbReference type="Gene3D" id="3.40.50.1980">
    <property type="entry name" value="Nitrogenase molybdenum iron protein domain"/>
    <property type="match status" value="2"/>
</dbReference>
<comment type="similarity">
    <text evidence="1">Belongs to the bacterial solute-binding protein 8 family.</text>
</comment>
<name>A0AAE4AL99_9FIRM</name>
<organism evidence="4 5">
    <name type="scientific">Moryella indoligenes</name>
    <dbReference type="NCBI Taxonomy" id="371674"/>
    <lineage>
        <taxon>Bacteria</taxon>
        <taxon>Bacillati</taxon>
        <taxon>Bacillota</taxon>
        <taxon>Clostridia</taxon>
        <taxon>Lachnospirales</taxon>
        <taxon>Lachnospiraceae</taxon>
        <taxon>Moryella</taxon>
    </lineage>
</organism>
<dbReference type="PROSITE" id="PS51257">
    <property type="entry name" value="PROKAR_LIPOPROTEIN"/>
    <property type="match status" value="1"/>
</dbReference>
<dbReference type="AlphaFoldDB" id="A0AAE4AL99"/>
<feature type="signal peptide" evidence="2">
    <location>
        <begin position="1"/>
        <end position="21"/>
    </location>
</feature>
<dbReference type="EMBL" id="JAUSTO010000003">
    <property type="protein sequence ID" value="MDQ0152006.1"/>
    <property type="molecule type" value="Genomic_DNA"/>
</dbReference>
<dbReference type="PROSITE" id="PS50983">
    <property type="entry name" value="FE_B12_PBP"/>
    <property type="match status" value="1"/>
</dbReference>
<feature type="chain" id="PRO_5041950631" evidence="2">
    <location>
        <begin position="22"/>
        <end position="671"/>
    </location>
</feature>
<dbReference type="InterPro" id="IPR050902">
    <property type="entry name" value="ABC_Transporter_SBP"/>
</dbReference>
<evidence type="ECO:0000259" key="3">
    <source>
        <dbReference type="PROSITE" id="PS50983"/>
    </source>
</evidence>
<proteinExistence type="inferred from homology"/>
<evidence type="ECO:0000256" key="1">
    <source>
        <dbReference type="ARBA" id="ARBA00008814"/>
    </source>
</evidence>
<keyword evidence="5" id="KW-1185">Reference proteome</keyword>